<evidence type="ECO:0000256" key="1">
    <source>
        <dbReference type="SAM" id="Phobius"/>
    </source>
</evidence>
<keyword evidence="1" id="KW-0472">Membrane</keyword>
<evidence type="ECO:0000313" key="3">
    <source>
        <dbReference type="Proteomes" id="UP000499080"/>
    </source>
</evidence>
<comment type="caution">
    <text evidence="2">The sequence shown here is derived from an EMBL/GenBank/DDBJ whole genome shotgun (WGS) entry which is preliminary data.</text>
</comment>
<organism evidence="2 3">
    <name type="scientific">Araneus ventricosus</name>
    <name type="common">Orbweaver spider</name>
    <name type="synonym">Epeira ventricosa</name>
    <dbReference type="NCBI Taxonomy" id="182803"/>
    <lineage>
        <taxon>Eukaryota</taxon>
        <taxon>Metazoa</taxon>
        <taxon>Ecdysozoa</taxon>
        <taxon>Arthropoda</taxon>
        <taxon>Chelicerata</taxon>
        <taxon>Arachnida</taxon>
        <taxon>Araneae</taxon>
        <taxon>Araneomorphae</taxon>
        <taxon>Entelegynae</taxon>
        <taxon>Araneoidea</taxon>
        <taxon>Araneidae</taxon>
        <taxon>Araneus</taxon>
    </lineage>
</organism>
<protein>
    <submittedName>
        <fullName evidence="2">Uncharacterized protein</fullName>
    </submittedName>
</protein>
<sequence length="169" mass="18740">MANFHFFFNAQIKWTAGIASSYASLFSPLPSASFLSPSYSSGPSLFDLHPQLGPSFGSFLGSSPVPSTNFGSLSRIFTTSSTSFGSLGLDHLHSSHRLWTSRLWTIFFIIRFWIIIYTTKWIIFIFIIWIRNPVLSSASNFGSHSLGILPLLQPVSIPQLLVSFASTKI</sequence>
<proteinExistence type="predicted"/>
<keyword evidence="1" id="KW-1133">Transmembrane helix</keyword>
<name>A0A4Y2D0U1_ARAVE</name>
<feature type="transmembrane region" description="Helical" evidence="1">
    <location>
        <begin position="103"/>
        <end position="130"/>
    </location>
</feature>
<keyword evidence="3" id="KW-1185">Reference proteome</keyword>
<gene>
    <name evidence="2" type="ORF">AVEN_226678_1</name>
</gene>
<reference evidence="2 3" key="1">
    <citation type="journal article" date="2019" name="Sci. Rep.">
        <title>Orb-weaving spider Araneus ventricosus genome elucidates the spidroin gene catalogue.</title>
        <authorList>
            <person name="Kono N."/>
            <person name="Nakamura H."/>
            <person name="Ohtoshi R."/>
            <person name="Moran D.A.P."/>
            <person name="Shinohara A."/>
            <person name="Yoshida Y."/>
            <person name="Fujiwara M."/>
            <person name="Mori M."/>
            <person name="Tomita M."/>
            <person name="Arakawa K."/>
        </authorList>
    </citation>
    <scope>NUCLEOTIDE SEQUENCE [LARGE SCALE GENOMIC DNA]</scope>
</reference>
<dbReference type="AlphaFoldDB" id="A0A4Y2D0U1"/>
<evidence type="ECO:0000313" key="2">
    <source>
        <dbReference type="EMBL" id="GBM09155.1"/>
    </source>
</evidence>
<dbReference type="EMBL" id="BGPR01000266">
    <property type="protein sequence ID" value="GBM09155.1"/>
    <property type="molecule type" value="Genomic_DNA"/>
</dbReference>
<keyword evidence="1" id="KW-0812">Transmembrane</keyword>
<dbReference type="Proteomes" id="UP000499080">
    <property type="component" value="Unassembled WGS sequence"/>
</dbReference>
<accession>A0A4Y2D0U1</accession>